<evidence type="ECO:0000313" key="13">
    <source>
        <dbReference type="Proteomes" id="UP000053447"/>
    </source>
</evidence>
<comment type="caution">
    <text evidence="12">The sequence shown here is derived from an EMBL/GenBank/DDBJ whole genome shotgun (WGS) entry which is preliminary data.</text>
</comment>
<evidence type="ECO:0000256" key="6">
    <source>
        <dbReference type="ARBA" id="ARBA00023004"/>
    </source>
</evidence>
<evidence type="ECO:0000256" key="3">
    <source>
        <dbReference type="ARBA" id="ARBA00022617"/>
    </source>
</evidence>
<dbReference type="VEuPathDB" id="FungiDB:T551_00097"/>
<keyword evidence="3 10" id="KW-0349">Heme</keyword>
<dbReference type="InterPro" id="IPR000511">
    <property type="entry name" value="Holocyt_c/c1_synthase"/>
</dbReference>
<dbReference type="OrthoDB" id="4243at2759"/>
<dbReference type="eggNOG" id="KOG3996">
    <property type="taxonomic scope" value="Eukaryota"/>
</dbReference>
<dbReference type="EC" id="4.4.1.17" evidence="10"/>
<keyword evidence="8 10" id="KW-0472">Membrane</keyword>
<evidence type="ECO:0000256" key="1">
    <source>
        <dbReference type="ARBA" id="ARBA00004273"/>
    </source>
</evidence>
<name>A0A0W4ZW62_PNEJ7</name>
<evidence type="ECO:0000313" key="12">
    <source>
        <dbReference type="EMBL" id="KTW32612.1"/>
    </source>
</evidence>
<keyword evidence="13" id="KW-1185">Reference proteome</keyword>
<feature type="compositionally biased region" description="Basic and acidic residues" evidence="11">
    <location>
        <begin position="9"/>
        <end position="18"/>
    </location>
</feature>
<dbReference type="GO" id="GO:0005758">
    <property type="term" value="C:mitochondrial intermembrane space"/>
    <property type="evidence" value="ECO:0007669"/>
    <property type="project" value="EnsemblFungi"/>
</dbReference>
<organism evidence="12 13">
    <name type="scientific">Pneumocystis jirovecii (strain RU7)</name>
    <name type="common">Human pneumocystis pneumonia agent</name>
    <dbReference type="NCBI Taxonomy" id="1408657"/>
    <lineage>
        <taxon>Eukaryota</taxon>
        <taxon>Fungi</taxon>
        <taxon>Dikarya</taxon>
        <taxon>Ascomycota</taxon>
        <taxon>Taphrinomycotina</taxon>
        <taxon>Pneumocystomycetes</taxon>
        <taxon>Pneumocystaceae</taxon>
        <taxon>Pneumocystis</taxon>
    </lineage>
</organism>
<dbReference type="GO" id="GO:0046872">
    <property type="term" value="F:metal ion binding"/>
    <property type="evidence" value="ECO:0007669"/>
    <property type="project" value="UniProtKB-KW"/>
</dbReference>
<evidence type="ECO:0000256" key="5">
    <source>
        <dbReference type="ARBA" id="ARBA00022792"/>
    </source>
</evidence>
<keyword evidence="5 10" id="KW-0999">Mitochondrion inner membrane</keyword>
<gene>
    <name evidence="12" type="ORF">T551_00097</name>
</gene>
<dbReference type="STRING" id="1408657.A0A0W4ZW62"/>
<proteinExistence type="inferred from homology"/>
<dbReference type="GeneID" id="28938619"/>
<sequence length="226" mass="26418">MFENQQPCKKADFKEKKGSSTLSTDSNDSPCTRDAIIEKDEVSNASKQPSYCKDQAEKLSTQRERSSIPKAHGKDGEHWIYPSERMFFQAMRRKNWNPQAEQMQIIVPIHNAVNERVWHEILKWESGWGSESCGGPKLIQFEGKSSQLSPKARWLGFWGYKPPFDRHDWKIDRCGKEVDYIIDFYSGKEKGDMLSFYLDVRPKFDMNGAWMRLSRGFRDLFSKEKT</sequence>
<dbReference type="EMBL" id="LFWA01000001">
    <property type="protein sequence ID" value="KTW32612.1"/>
    <property type="molecule type" value="Genomic_DNA"/>
</dbReference>
<dbReference type="AlphaFoldDB" id="A0A0W4ZW62"/>
<feature type="compositionally biased region" description="Polar residues" evidence="11">
    <location>
        <begin position="19"/>
        <end position="30"/>
    </location>
</feature>
<feature type="region of interest" description="Disordered" evidence="11">
    <location>
        <begin position="1"/>
        <end position="75"/>
    </location>
</feature>
<evidence type="ECO:0000256" key="10">
    <source>
        <dbReference type="RuleBase" id="RU363130"/>
    </source>
</evidence>
<comment type="subcellular location">
    <subcellularLocation>
        <location evidence="1 10">Mitochondrion inner membrane</location>
    </subcellularLocation>
</comment>
<protein>
    <recommendedName>
        <fullName evidence="10">Holocytochrome c-type synthase</fullName>
        <ecNumber evidence="10">4.4.1.17</ecNumber>
    </recommendedName>
</protein>
<dbReference type="PANTHER" id="PTHR12743">
    <property type="entry name" value="CYTOCHROME C1 HEME LYASE"/>
    <property type="match status" value="1"/>
</dbReference>
<keyword evidence="7 10" id="KW-0496">Mitochondrion</keyword>
<reference evidence="13" key="1">
    <citation type="journal article" date="2016" name="Nat. Commun.">
        <title>Genome analysis of three Pneumocystis species reveals adaptation mechanisms to life exclusively in mammalian hosts.</title>
        <authorList>
            <person name="Ma L."/>
            <person name="Chen Z."/>
            <person name="Huang D.W."/>
            <person name="Kutty G."/>
            <person name="Ishihara M."/>
            <person name="Wang H."/>
            <person name="Abouelleil A."/>
            <person name="Bishop L."/>
            <person name="Davey E."/>
            <person name="Deng R."/>
            <person name="Deng X."/>
            <person name="Fan L."/>
            <person name="Fantoni G."/>
            <person name="Fitzgerald M."/>
            <person name="Gogineni E."/>
            <person name="Goldberg J.M."/>
            <person name="Handley G."/>
            <person name="Hu X."/>
            <person name="Huber C."/>
            <person name="Jiao X."/>
            <person name="Jones K."/>
            <person name="Levin J.Z."/>
            <person name="Liu Y."/>
            <person name="Macdonald P."/>
            <person name="Melnikov A."/>
            <person name="Raley C."/>
            <person name="Sassi M."/>
            <person name="Sherman B.T."/>
            <person name="Song X."/>
            <person name="Sykes S."/>
            <person name="Tran B."/>
            <person name="Walsh L."/>
            <person name="Xia Y."/>
            <person name="Yang J."/>
            <person name="Young S."/>
            <person name="Zeng Q."/>
            <person name="Zheng X."/>
            <person name="Stephens R."/>
            <person name="Nusbaum C."/>
            <person name="Birren B.W."/>
            <person name="Azadi P."/>
            <person name="Lempicki R.A."/>
            <person name="Cuomo C.A."/>
            <person name="Kovacs J.A."/>
        </authorList>
    </citation>
    <scope>NUCLEOTIDE SEQUENCE [LARGE SCALE GENOMIC DNA]</scope>
    <source>
        <strain evidence="13">RU7</strain>
    </source>
</reference>
<evidence type="ECO:0000256" key="8">
    <source>
        <dbReference type="ARBA" id="ARBA00023136"/>
    </source>
</evidence>
<dbReference type="Proteomes" id="UP000053447">
    <property type="component" value="Unassembled WGS sequence"/>
</dbReference>
<evidence type="ECO:0000256" key="9">
    <source>
        <dbReference type="ARBA" id="ARBA00023239"/>
    </source>
</evidence>
<evidence type="ECO:0000256" key="11">
    <source>
        <dbReference type="SAM" id="MobiDB-lite"/>
    </source>
</evidence>
<dbReference type="RefSeq" id="XP_018231304.1">
    <property type="nucleotide sequence ID" value="XM_018372364.1"/>
</dbReference>
<dbReference type="Pfam" id="PF01265">
    <property type="entry name" value="Cyto_heme_lyase"/>
    <property type="match status" value="1"/>
</dbReference>
<comment type="similarity">
    <text evidence="2 10">Belongs to the cytochrome c-type heme lyase family.</text>
</comment>
<comment type="catalytic activity">
    <reaction evidence="10">
        <text>holo-[cytochrome c] = apo-[cytochrome c] + heme b</text>
        <dbReference type="Rhea" id="RHEA:22648"/>
        <dbReference type="Rhea" id="RHEA-COMP:10725"/>
        <dbReference type="Rhea" id="RHEA-COMP:10726"/>
        <dbReference type="ChEBI" id="CHEBI:29950"/>
        <dbReference type="ChEBI" id="CHEBI:60344"/>
        <dbReference type="ChEBI" id="CHEBI:83739"/>
        <dbReference type="EC" id="4.4.1.17"/>
    </reaction>
</comment>
<evidence type="ECO:0000256" key="2">
    <source>
        <dbReference type="ARBA" id="ARBA00007255"/>
    </source>
</evidence>
<evidence type="ECO:0000256" key="4">
    <source>
        <dbReference type="ARBA" id="ARBA00022723"/>
    </source>
</evidence>
<dbReference type="PROSITE" id="PS00822">
    <property type="entry name" value="CYTO_HEME_LYASE_2"/>
    <property type="match status" value="1"/>
</dbReference>
<accession>A0A0W4ZW62</accession>
<dbReference type="PANTHER" id="PTHR12743:SF0">
    <property type="entry name" value="HOLOCYTOCHROME C-TYPE SYNTHASE"/>
    <property type="match status" value="1"/>
</dbReference>
<evidence type="ECO:0000256" key="7">
    <source>
        <dbReference type="ARBA" id="ARBA00023128"/>
    </source>
</evidence>
<dbReference type="GO" id="GO:0005743">
    <property type="term" value="C:mitochondrial inner membrane"/>
    <property type="evidence" value="ECO:0007669"/>
    <property type="project" value="UniProtKB-SubCell"/>
</dbReference>
<dbReference type="GO" id="GO:0004408">
    <property type="term" value="F:holocytochrome-c synthase activity"/>
    <property type="evidence" value="ECO:0007669"/>
    <property type="project" value="UniProtKB-EC"/>
</dbReference>
<keyword evidence="6 10" id="KW-0408">Iron</keyword>
<keyword evidence="4 10" id="KW-0479">Metal-binding</keyword>
<comment type="function">
    <text evidence="10">Lyase that catalyzes the covalent linking of the heme group to the cytochrome C apoprotein to produce the mature functional cytochrome.</text>
</comment>
<keyword evidence="9 10" id="KW-0456">Lyase</keyword>
<feature type="compositionally biased region" description="Basic and acidic residues" evidence="11">
    <location>
        <begin position="54"/>
        <end position="75"/>
    </location>
</feature>